<dbReference type="InterPro" id="IPR036291">
    <property type="entry name" value="NAD(P)-bd_dom_sf"/>
</dbReference>
<proteinExistence type="inferred from homology"/>
<dbReference type="EMBL" id="JACTVA010000008">
    <property type="protein sequence ID" value="MBC9206607.1"/>
    <property type="molecule type" value="Genomic_DNA"/>
</dbReference>
<evidence type="ECO:0000313" key="5">
    <source>
        <dbReference type="Proteomes" id="UP000626026"/>
    </source>
</evidence>
<accession>A0ABR7RKE1</accession>
<evidence type="ECO:0000256" key="1">
    <source>
        <dbReference type="ARBA" id="ARBA00005125"/>
    </source>
</evidence>
<name>A0ABR7RKE1_9PROT</name>
<dbReference type="Gene3D" id="3.40.50.720">
    <property type="entry name" value="NAD(P)-binding Rossmann-like Domain"/>
    <property type="match status" value="1"/>
</dbReference>
<comment type="caution">
    <text evidence="4">The sequence shown here is derived from an EMBL/GenBank/DDBJ whole genome shotgun (WGS) entry which is preliminary data.</text>
</comment>
<reference evidence="4 5" key="1">
    <citation type="journal article" date="2013" name="Int. J. Syst. Evol. Microbiol.">
        <title>Roseomonas aerophila sp. nov., isolated from air.</title>
        <authorList>
            <person name="Kim S.J."/>
            <person name="Weon H.Y."/>
            <person name="Ahn J.H."/>
            <person name="Hong S.B."/>
            <person name="Seok S.J."/>
            <person name="Whang K.S."/>
            <person name="Kwon S.W."/>
        </authorList>
    </citation>
    <scope>NUCLEOTIDE SEQUENCE [LARGE SCALE GENOMIC DNA]</scope>
    <source>
        <strain evidence="4 5">NBRC 108923</strain>
    </source>
</reference>
<evidence type="ECO:0000256" key="2">
    <source>
        <dbReference type="ARBA" id="ARBA00007637"/>
    </source>
</evidence>
<dbReference type="Pfam" id="PF01370">
    <property type="entry name" value="Epimerase"/>
    <property type="match status" value="1"/>
</dbReference>
<comment type="similarity">
    <text evidence="2">Belongs to the NAD(P)-dependent epimerase/dehydratase family.</text>
</comment>
<dbReference type="SUPFAM" id="SSF51735">
    <property type="entry name" value="NAD(P)-binding Rossmann-fold domains"/>
    <property type="match status" value="1"/>
</dbReference>
<gene>
    <name evidence="4" type="ORF">IBL26_07135</name>
</gene>
<feature type="domain" description="NAD-dependent epimerase/dehydratase" evidence="3">
    <location>
        <begin position="43"/>
        <end position="279"/>
    </location>
</feature>
<comment type="pathway">
    <text evidence="1">Bacterial outer membrane biogenesis; LPS O-antigen biosynthesis.</text>
</comment>
<dbReference type="InterPro" id="IPR001509">
    <property type="entry name" value="Epimerase_deHydtase"/>
</dbReference>
<organism evidence="4 5">
    <name type="scientific">Teichococcus aerophilus</name>
    <dbReference type="NCBI Taxonomy" id="1224513"/>
    <lineage>
        <taxon>Bacteria</taxon>
        <taxon>Pseudomonadati</taxon>
        <taxon>Pseudomonadota</taxon>
        <taxon>Alphaproteobacteria</taxon>
        <taxon>Acetobacterales</taxon>
        <taxon>Roseomonadaceae</taxon>
        <taxon>Roseomonas</taxon>
    </lineage>
</organism>
<sequence length="357" mass="38335">MGHILPTGCRETCPYAYPRHPRHYRLPDRKRGVKPGFWRGKHVLVTGGAGFLGSGLCHALGALGAQVTALDAMLDGTGAHPANLEGSGATLLRADLRDSDLASAVTGLDAVFNLAAQTSHAGSMADPFTDLAINAEAQLRLIAALRQGSPAATVVHASTRQFYGTPRYLPVDEAHPLAPPDANGISKLAGEQYWLLEHKVHGRPVVSLRLTNCYGPRLRVRDARQTFLGIWFRRLLEGQPFEVWGGEQLRDLAYLDDVVAAFLLAAETPACAGRAFNLGGSAPVSLLQLAEAAVAANGAGRFVIKEFPAERAAIDIGSYHADDSAFRAATGWAPETTLDQGLRRSLDWFRPRLSAYV</sequence>
<evidence type="ECO:0000313" key="4">
    <source>
        <dbReference type="EMBL" id="MBC9206607.1"/>
    </source>
</evidence>
<dbReference type="Proteomes" id="UP000626026">
    <property type="component" value="Unassembled WGS sequence"/>
</dbReference>
<keyword evidence="5" id="KW-1185">Reference proteome</keyword>
<dbReference type="PRINTS" id="PR01713">
    <property type="entry name" value="NUCEPIMERASE"/>
</dbReference>
<evidence type="ECO:0000259" key="3">
    <source>
        <dbReference type="Pfam" id="PF01370"/>
    </source>
</evidence>
<protein>
    <submittedName>
        <fullName evidence="4">NAD-dependent epimerase/dehydratase family protein</fullName>
    </submittedName>
</protein>
<dbReference type="PANTHER" id="PTHR43000">
    <property type="entry name" value="DTDP-D-GLUCOSE 4,6-DEHYDRATASE-RELATED"/>
    <property type="match status" value="1"/>
</dbReference>